<evidence type="ECO:0000259" key="9">
    <source>
        <dbReference type="Pfam" id="PF18052"/>
    </source>
</evidence>
<dbReference type="FunFam" id="1.10.10.10:FF:000322">
    <property type="entry name" value="Probable disease resistance protein At1g63360"/>
    <property type="match status" value="1"/>
</dbReference>
<evidence type="ECO:0000256" key="5">
    <source>
        <dbReference type="ARBA" id="ARBA00022821"/>
    </source>
</evidence>
<evidence type="ECO:0000256" key="2">
    <source>
        <dbReference type="ARBA" id="ARBA00022614"/>
    </source>
</evidence>
<gene>
    <name evidence="12" type="ORF">HU200_034452</name>
</gene>
<dbReference type="InterPro" id="IPR032675">
    <property type="entry name" value="LRR_dom_sf"/>
</dbReference>
<keyword evidence="5" id="KW-0611">Plant defense</keyword>
<dbReference type="OrthoDB" id="662896at2759"/>
<protein>
    <submittedName>
        <fullName evidence="12">Uncharacterized protein</fullName>
    </submittedName>
</protein>
<dbReference type="GO" id="GO:0009626">
    <property type="term" value="P:plant-type hypersensitive response"/>
    <property type="evidence" value="ECO:0007669"/>
    <property type="project" value="UniProtKB-ARBA"/>
</dbReference>
<keyword evidence="3" id="KW-0677">Repeat</keyword>
<evidence type="ECO:0000259" key="8">
    <source>
        <dbReference type="Pfam" id="PF00931"/>
    </source>
</evidence>
<evidence type="ECO:0000313" key="13">
    <source>
        <dbReference type="Proteomes" id="UP000636709"/>
    </source>
</evidence>
<reference evidence="12" key="1">
    <citation type="submission" date="2020-07" db="EMBL/GenBank/DDBJ databases">
        <title>Genome sequence and genetic diversity analysis of an under-domesticated orphan crop, white fonio (Digitaria exilis).</title>
        <authorList>
            <person name="Bennetzen J.L."/>
            <person name="Chen S."/>
            <person name="Ma X."/>
            <person name="Wang X."/>
            <person name="Yssel A.E.J."/>
            <person name="Chaluvadi S.R."/>
            <person name="Johnson M."/>
            <person name="Gangashetty P."/>
            <person name="Hamidou F."/>
            <person name="Sanogo M.D."/>
            <person name="Zwaenepoel A."/>
            <person name="Wallace J."/>
            <person name="Van De Peer Y."/>
            <person name="Van Deynze A."/>
        </authorList>
    </citation>
    <scope>NUCLEOTIDE SEQUENCE</scope>
    <source>
        <tissue evidence="12">Leaves</tissue>
    </source>
</reference>
<dbReference type="Gene3D" id="1.10.10.10">
    <property type="entry name" value="Winged helix-like DNA-binding domain superfamily/Winged helix DNA-binding domain"/>
    <property type="match status" value="1"/>
</dbReference>
<dbReference type="Pfam" id="PF18052">
    <property type="entry name" value="Rx_N"/>
    <property type="match status" value="1"/>
</dbReference>
<evidence type="ECO:0000259" key="10">
    <source>
        <dbReference type="Pfam" id="PF23559"/>
    </source>
</evidence>
<dbReference type="Pfam" id="PF23598">
    <property type="entry name" value="LRR_14"/>
    <property type="match status" value="2"/>
</dbReference>
<keyword evidence="4" id="KW-0547">Nucleotide-binding</keyword>
<dbReference type="Gene3D" id="3.80.10.10">
    <property type="entry name" value="Ribonuclease Inhibitor"/>
    <property type="match status" value="2"/>
</dbReference>
<feature type="domain" description="Disease resistance R13L4/SHOC-2-like LRR" evidence="11">
    <location>
        <begin position="965"/>
        <end position="1194"/>
    </location>
</feature>
<evidence type="ECO:0000256" key="1">
    <source>
        <dbReference type="ARBA" id="ARBA00008894"/>
    </source>
</evidence>
<feature type="compositionally biased region" description="Acidic residues" evidence="7">
    <location>
        <begin position="370"/>
        <end position="382"/>
    </location>
</feature>
<dbReference type="InterPro" id="IPR058922">
    <property type="entry name" value="WHD_DRP"/>
</dbReference>
<dbReference type="GO" id="GO:0002758">
    <property type="term" value="P:innate immune response-activating signaling pathway"/>
    <property type="evidence" value="ECO:0007669"/>
    <property type="project" value="UniProtKB-ARBA"/>
</dbReference>
<evidence type="ECO:0000259" key="11">
    <source>
        <dbReference type="Pfam" id="PF23598"/>
    </source>
</evidence>
<dbReference type="GO" id="GO:0043531">
    <property type="term" value="F:ADP binding"/>
    <property type="evidence" value="ECO:0007669"/>
    <property type="project" value="InterPro"/>
</dbReference>
<dbReference type="AlphaFoldDB" id="A0A835BJL5"/>
<dbReference type="Gene3D" id="1.10.8.430">
    <property type="entry name" value="Helical domain of apoptotic protease-activating factors"/>
    <property type="match status" value="1"/>
</dbReference>
<dbReference type="Gene3D" id="1.20.5.4130">
    <property type="match status" value="1"/>
</dbReference>
<dbReference type="InterPro" id="IPR027417">
    <property type="entry name" value="P-loop_NTPase"/>
</dbReference>
<dbReference type="InterPro" id="IPR041118">
    <property type="entry name" value="Rx_N"/>
</dbReference>
<dbReference type="GO" id="GO:0042742">
    <property type="term" value="P:defense response to bacterium"/>
    <property type="evidence" value="ECO:0007669"/>
    <property type="project" value="UniProtKB-ARBA"/>
</dbReference>
<proteinExistence type="inferred from homology"/>
<keyword evidence="6" id="KW-0175">Coiled coil</keyword>
<feature type="domain" description="NB-ARC" evidence="8">
    <location>
        <begin position="408"/>
        <end position="595"/>
    </location>
</feature>
<dbReference type="InterPro" id="IPR038005">
    <property type="entry name" value="RX-like_CC"/>
</dbReference>
<dbReference type="Pfam" id="PF23559">
    <property type="entry name" value="WHD_DRP"/>
    <property type="match status" value="1"/>
</dbReference>
<feature type="region of interest" description="Disordered" evidence="7">
    <location>
        <begin position="1211"/>
        <end position="1249"/>
    </location>
</feature>
<dbReference type="Pfam" id="PF00931">
    <property type="entry name" value="NB-ARC"/>
    <property type="match status" value="2"/>
</dbReference>
<name>A0A835BJL5_9POAL</name>
<feature type="domain" description="Disease resistance R13L4/SHOC-2-like LRR" evidence="11">
    <location>
        <begin position="808"/>
        <end position="913"/>
    </location>
</feature>
<evidence type="ECO:0000313" key="12">
    <source>
        <dbReference type="EMBL" id="KAF8700089.1"/>
    </source>
</evidence>
<dbReference type="PANTHER" id="PTHR23155:SF1114">
    <property type="entry name" value="OS02G0475500 PROTEIN"/>
    <property type="match status" value="1"/>
</dbReference>
<sequence>MELMALSVGKSVVSEALGYAKSAFAEEVALQLGIHRDHAFIKDELETMQSFLMEAHEERDDNKIVKTWVRQVSDMAYDVEDNLQDFAFRLVNIPWWKFPCKLLEQHRVAKQMKDLRARVEDVSQRNVRYRLIKGSGSKAAVAKHSSIISAAILGVDDYARRGTKQENQRVGLVQLINKEGDNLKVIAVWGTSGDIGQMSIVREAYESPEVQSQFSAKAWVRVTHPFSPESFVQSLVNQFREAEGVDDLLEEKKTEQGLLAREFRRYVNDKRFLIVLNGLSTIEEWDRIAKCFRKNKKGSRIVVSTTEVEVAILCAGQTRQASELKRLSADQIIYAFYEKGPQAANDSVNPASSSNAVSTSTNDLAVDTSEIVDDQSKDEDENQITGNSLSRARPSADVLEESELTGRKKEITEIIKLISNRDSQHGQVISVWGMGGLGKTTLVHGIYQSPKLSGKFEKRVFVTIMHPLNPTDLLRTLIEGLHEESESFEEEIMLSYGHGTKASVATMGFIDLTEQLLRLLEMSCLIVLDDLSSATEWDMIRSWFPQMGNKSQIIVTTREEKIAKYCCSGEDGMVGLKVLEEEEALNLFSQKVFGKATDLVEYNGGLIEEAKQILKKCGGLPLAIVIIGGFLKNQPKVTSEWRKLNDNISAELEINPELGMIRTVLEKSYDGLPYHLKPCFLYLSIFPEDYIISRRRLVRRWTAEGYSIKIRDKSASDIADGYFTELKSRNMILPSQQSVHSRKSIDSCKLHDLIRDIAISKSMEENLVFRLEEGCSLSTHGASRHLSISNNWKGDQNEFESMVELSRIRSLTVFGKWRPFFISKKMRFLRVLDLEGTRGLVDHHLDNIGKLLHLKYLSVRECTGIVLLPNSLGNLRQLQTLDVRNTSILALPKTIIKLRKLQYIHAGRKPDHIREKWTSLTMRLLKRLYFGLCLCAPRLIPINGINRRDVCNMTCRLFPCSMMDLYDPFGATVPSGTRKLKDLHTLRSVNVGRGVSIIQDIKMLTGLRKLGVAGVNKKNSAAFCSAICNLSSLESLSVRSTGKAGLHGCLDGISRPPKNLQSLKLGGNLETLPEWIKKLEHLVKLNLWNTRLSDQKAALEFLGNLPKLDILGLLGLSIVGEEVCFPPQTEISFRSLRVLKLAKIWHIKSVMFEKGAMPKLEQLQVTRFIDPTNEIVFSGLEFLPSIKEVHLSVGYRLDWVKIRKTRDSKTREKILEEEKQKASRSEGEFQKKIQDQLARNPKEPLLKAK</sequence>
<dbReference type="InterPro" id="IPR044974">
    <property type="entry name" value="Disease_R_plants"/>
</dbReference>
<dbReference type="PANTHER" id="PTHR23155">
    <property type="entry name" value="DISEASE RESISTANCE PROTEIN RP"/>
    <property type="match status" value="1"/>
</dbReference>
<evidence type="ECO:0000256" key="7">
    <source>
        <dbReference type="SAM" id="MobiDB-lite"/>
    </source>
</evidence>
<comment type="similarity">
    <text evidence="1">Belongs to the disease resistance NB-LRR family.</text>
</comment>
<dbReference type="InterPro" id="IPR036388">
    <property type="entry name" value="WH-like_DNA-bd_sf"/>
</dbReference>
<evidence type="ECO:0000256" key="4">
    <source>
        <dbReference type="ARBA" id="ARBA00022741"/>
    </source>
</evidence>
<comment type="caution">
    <text evidence="12">The sequence shown here is derived from an EMBL/GenBank/DDBJ whole genome shotgun (WGS) entry which is preliminary data.</text>
</comment>
<dbReference type="Proteomes" id="UP000636709">
    <property type="component" value="Unassembled WGS sequence"/>
</dbReference>
<feature type="domain" description="Disease resistance protein winged helix" evidence="10">
    <location>
        <begin position="685"/>
        <end position="758"/>
    </location>
</feature>
<feature type="domain" description="Disease resistance N-terminal" evidence="9">
    <location>
        <begin position="12"/>
        <end position="90"/>
    </location>
</feature>
<dbReference type="SUPFAM" id="SSF52058">
    <property type="entry name" value="L domain-like"/>
    <property type="match status" value="1"/>
</dbReference>
<feature type="domain" description="NB-ARC" evidence="8">
    <location>
        <begin position="179"/>
        <end position="331"/>
    </location>
</feature>
<feature type="region of interest" description="Disordered" evidence="7">
    <location>
        <begin position="370"/>
        <end position="403"/>
    </location>
</feature>
<keyword evidence="13" id="KW-1185">Reference proteome</keyword>
<accession>A0A835BJL5</accession>
<dbReference type="InterPro" id="IPR055414">
    <property type="entry name" value="LRR_R13L4/SHOC2-like"/>
</dbReference>
<dbReference type="PRINTS" id="PR00364">
    <property type="entry name" value="DISEASERSIST"/>
</dbReference>
<evidence type="ECO:0000256" key="3">
    <source>
        <dbReference type="ARBA" id="ARBA00022737"/>
    </source>
</evidence>
<dbReference type="Gene3D" id="3.40.50.300">
    <property type="entry name" value="P-loop containing nucleotide triphosphate hydrolases"/>
    <property type="match status" value="2"/>
</dbReference>
<dbReference type="InterPro" id="IPR002182">
    <property type="entry name" value="NB-ARC"/>
</dbReference>
<dbReference type="CDD" id="cd14798">
    <property type="entry name" value="RX-CC_like"/>
    <property type="match status" value="1"/>
</dbReference>
<dbReference type="EMBL" id="JACEFO010001828">
    <property type="protein sequence ID" value="KAF8700089.1"/>
    <property type="molecule type" value="Genomic_DNA"/>
</dbReference>
<organism evidence="12 13">
    <name type="scientific">Digitaria exilis</name>
    <dbReference type="NCBI Taxonomy" id="1010633"/>
    <lineage>
        <taxon>Eukaryota</taxon>
        <taxon>Viridiplantae</taxon>
        <taxon>Streptophyta</taxon>
        <taxon>Embryophyta</taxon>
        <taxon>Tracheophyta</taxon>
        <taxon>Spermatophyta</taxon>
        <taxon>Magnoliopsida</taxon>
        <taxon>Liliopsida</taxon>
        <taxon>Poales</taxon>
        <taxon>Poaceae</taxon>
        <taxon>PACMAD clade</taxon>
        <taxon>Panicoideae</taxon>
        <taxon>Panicodae</taxon>
        <taxon>Paniceae</taxon>
        <taxon>Anthephorinae</taxon>
        <taxon>Digitaria</taxon>
    </lineage>
</organism>
<dbReference type="SUPFAM" id="SSF52540">
    <property type="entry name" value="P-loop containing nucleoside triphosphate hydrolases"/>
    <property type="match status" value="2"/>
</dbReference>
<dbReference type="InterPro" id="IPR042197">
    <property type="entry name" value="Apaf_helical"/>
</dbReference>
<keyword evidence="2" id="KW-0433">Leucine-rich repeat</keyword>
<evidence type="ECO:0000256" key="6">
    <source>
        <dbReference type="ARBA" id="ARBA00023054"/>
    </source>
</evidence>